<dbReference type="AlphaFoldDB" id="A0A8J5KYK2"/>
<dbReference type="GO" id="GO:0030134">
    <property type="term" value="C:COPII-coated ER to Golgi transport vesicle"/>
    <property type="evidence" value="ECO:0007669"/>
    <property type="project" value="TreeGrafter"/>
</dbReference>
<evidence type="ECO:0000259" key="7">
    <source>
        <dbReference type="Pfam" id="PF07970"/>
    </source>
</evidence>
<evidence type="ECO:0000256" key="5">
    <source>
        <dbReference type="ARBA" id="ARBA00023136"/>
    </source>
</evidence>
<dbReference type="InterPro" id="IPR039542">
    <property type="entry name" value="Erv_N"/>
</dbReference>
<dbReference type="GO" id="GO:0016020">
    <property type="term" value="C:membrane"/>
    <property type="evidence" value="ECO:0007669"/>
    <property type="project" value="UniProtKB-SubCell"/>
</dbReference>
<comment type="subcellular location">
    <subcellularLocation>
        <location evidence="1">Membrane</location>
        <topology evidence="1">Multi-pass membrane protein</topology>
    </subcellularLocation>
</comment>
<feature type="region of interest" description="Disordered" evidence="6">
    <location>
        <begin position="277"/>
        <end position="305"/>
    </location>
</feature>
<dbReference type="InterPro" id="IPR012936">
    <property type="entry name" value="Erv_C"/>
</dbReference>
<feature type="domain" description="Endoplasmic reticulum vesicle transporter N-terminal" evidence="8">
    <location>
        <begin position="129"/>
        <end position="172"/>
    </location>
</feature>
<dbReference type="EMBL" id="JACMSC010000011">
    <property type="protein sequence ID" value="KAG6501294.1"/>
    <property type="molecule type" value="Genomic_DNA"/>
</dbReference>
<feature type="domain" description="Endoplasmic reticulum vesicle transporter C-terminal" evidence="7">
    <location>
        <begin position="307"/>
        <end position="487"/>
    </location>
</feature>
<feature type="compositionally biased region" description="Basic and acidic residues" evidence="6">
    <location>
        <begin position="277"/>
        <end position="301"/>
    </location>
</feature>
<proteinExistence type="inferred from homology"/>
<name>A0A8J5KYK2_ZINOF</name>
<keyword evidence="10" id="KW-1185">Reference proteome</keyword>
<evidence type="ECO:0000256" key="4">
    <source>
        <dbReference type="ARBA" id="ARBA00022989"/>
    </source>
</evidence>
<gene>
    <name evidence="9" type="ORF">ZIOFF_041173</name>
</gene>
<evidence type="ECO:0008006" key="11">
    <source>
        <dbReference type="Google" id="ProtNLM"/>
    </source>
</evidence>
<dbReference type="PANTHER" id="PTHR10984">
    <property type="entry name" value="ENDOPLASMIC RETICULUM-GOLGI INTERMEDIATE COMPARTMENT PROTEIN"/>
    <property type="match status" value="1"/>
</dbReference>
<evidence type="ECO:0000313" key="9">
    <source>
        <dbReference type="EMBL" id="KAG6501294.1"/>
    </source>
</evidence>
<dbReference type="GO" id="GO:0005783">
    <property type="term" value="C:endoplasmic reticulum"/>
    <property type="evidence" value="ECO:0007669"/>
    <property type="project" value="TreeGrafter"/>
</dbReference>
<comment type="similarity">
    <text evidence="2">Belongs to the ERGIC family.</text>
</comment>
<dbReference type="Pfam" id="PF13850">
    <property type="entry name" value="ERGIC_N"/>
    <property type="match status" value="2"/>
</dbReference>
<organism evidence="9 10">
    <name type="scientific">Zingiber officinale</name>
    <name type="common">Ginger</name>
    <name type="synonym">Amomum zingiber</name>
    <dbReference type="NCBI Taxonomy" id="94328"/>
    <lineage>
        <taxon>Eukaryota</taxon>
        <taxon>Viridiplantae</taxon>
        <taxon>Streptophyta</taxon>
        <taxon>Embryophyta</taxon>
        <taxon>Tracheophyta</taxon>
        <taxon>Spermatophyta</taxon>
        <taxon>Magnoliopsida</taxon>
        <taxon>Liliopsida</taxon>
        <taxon>Zingiberales</taxon>
        <taxon>Zingiberaceae</taxon>
        <taxon>Zingiber</taxon>
    </lineage>
</organism>
<feature type="domain" description="Endoplasmic reticulum vesicle transporter N-terminal" evidence="8">
    <location>
        <begin position="5"/>
        <end position="55"/>
    </location>
</feature>
<dbReference type="PANTHER" id="PTHR10984:SF25">
    <property type="entry name" value="ENDOPLASMIC RETICULUM-GOLGI INTERMEDIATE COMPARTMENT PROTEIN 3"/>
    <property type="match status" value="1"/>
</dbReference>
<dbReference type="Pfam" id="PF07970">
    <property type="entry name" value="COPIIcoated_ERV"/>
    <property type="match status" value="1"/>
</dbReference>
<keyword evidence="5" id="KW-0472">Membrane</keyword>
<accession>A0A8J5KYK2</accession>
<dbReference type="Proteomes" id="UP000734854">
    <property type="component" value="Unassembled WGS sequence"/>
</dbReference>
<keyword evidence="4" id="KW-1133">Transmembrane helix</keyword>
<evidence type="ECO:0000313" key="10">
    <source>
        <dbReference type="Proteomes" id="UP000734854"/>
    </source>
</evidence>
<evidence type="ECO:0000256" key="3">
    <source>
        <dbReference type="ARBA" id="ARBA00022692"/>
    </source>
</evidence>
<reference evidence="9 10" key="1">
    <citation type="submission" date="2020-08" db="EMBL/GenBank/DDBJ databases">
        <title>Plant Genome Project.</title>
        <authorList>
            <person name="Zhang R.-G."/>
        </authorList>
    </citation>
    <scope>NUCLEOTIDE SEQUENCE [LARGE SCALE GENOMIC DNA]</scope>
    <source>
        <tissue evidence="9">Rhizome</tissue>
    </source>
</reference>
<evidence type="ECO:0000256" key="1">
    <source>
        <dbReference type="ARBA" id="ARBA00004141"/>
    </source>
</evidence>
<keyword evidence="3" id="KW-0812">Transmembrane</keyword>
<evidence type="ECO:0000256" key="6">
    <source>
        <dbReference type="SAM" id="MobiDB-lite"/>
    </source>
</evidence>
<dbReference type="InterPro" id="IPR045888">
    <property type="entry name" value="Erv"/>
</dbReference>
<evidence type="ECO:0000256" key="2">
    <source>
        <dbReference type="ARBA" id="ARBA00005648"/>
    </source>
</evidence>
<protein>
    <recommendedName>
        <fullName evidence="11">Endoplasmic reticulum-Golgi intermediate compartment protein 3</fullName>
    </recommendedName>
</protein>
<comment type="caution">
    <text evidence="9">The sequence shown here is derived from an EMBL/GenBank/DDBJ whole genome shotgun (WGS) entry which is preliminary data.</text>
</comment>
<evidence type="ECO:0000259" key="8">
    <source>
        <dbReference type="Pfam" id="PF13850"/>
    </source>
</evidence>
<sequence length="513" mass="57095">MGLKLQSLSAFPRAEEHLLEKTRSGAVVSIIGLIAIATLFTHELKYYLTTYTVHEENPCRGEKFCVDRLWKVISTEEKEENGSIHDSGGGSEVTESSVNLKLRLIVGENKGWGSCWGNIDVGLSSLWCRMKAPMSVDVKRGETLPIHINMTFPSLPCDVLSVDAVDMSGKHEVDVHANMWKNLDCAINEIICLYGLELNLWNKTIMGSPLDEVSTNGRFQTMGDLSLGTVGHMPTKENLSVSSTVHLISYSPFWALLRVNPEGLIIGTQYLTDLVEKEHSDHKHGENKEHNEGSSERKDEQSLNSQDEAMIKRVMNAMERSEGCRVFGNLDVQRVAGNFHISVHGLKRNAAQQIFSRGNNVNVSHVIHDFSFGPKYPGIHNPLDGTTRILLDTSGSVKYFVKIVPTEYRSTNGLGQVGIPIIDMSVPIPKIYSSLFNIISCDAAVFFFYDLSPITVTIKEETRSFLHFIARLCAVLGGTFALTGMLDRWIYRIVAAFTKSRTGNKRRQGKTAD</sequence>